<feature type="domain" description="S-adenosyl-L-homocysteine hydrolase NAD binding" evidence="5">
    <location>
        <begin position="122"/>
        <end position="283"/>
    </location>
</feature>
<dbReference type="GO" id="GO:0004013">
    <property type="term" value="F:adenosylhomocysteinase activity"/>
    <property type="evidence" value="ECO:0007669"/>
    <property type="project" value="TreeGrafter"/>
</dbReference>
<sequence>MTRGGAKIAVTGSPGSTQDETAAALVKFFGAHVYSQREESFEEHIRYCKDVLRMGPDLIADNGADLHELILRDPEFKHLQEKLLGATEETTTGANRLREDFSSEQWPTLIINDTLSKRIIENRFGVGSSVVESIAHATNVMLHGKKVVVIGYGYCGSGVAQRFRGMGAHVTVVDTNPLTRLEAHLEGFYTADLVKTLTDADFVVSVVGRDNVLTGEHFSLMKDQVIIANAGHFQREVDVPALLALSDSREEIVPKITSYRLKSGKQLFLISDANLVNLSAGNGNPIEVMDLGLALQTLSLERIALDSKSLRAIPQPVPFDIEMNVAELACNHWINH</sequence>
<evidence type="ECO:0000256" key="2">
    <source>
        <dbReference type="ARBA" id="ARBA00007122"/>
    </source>
</evidence>
<dbReference type="SUPFAM" id="SSF51735">
    <property type="entry name" value="NAD(P)-binding Rossmann-fold domains"/>
    <property type="match status" value="1"/>
</dbReference>
<evidence type="ECO:0000256" key="1">
    <source>
        <dbReference type="ARBA" id="ARBA00001911"/>
    </source>
</evidence>
<name>A0A3S5DG60_SALER</name>
<dbReference type="InterPro" id="IPR042172">
    <property type="entry name" value="Adenosylhomocyst_ase-like_sf"/>
</dbReference>
<comment type="similarity">
    <text evidence="2">Belongs to the adenosylhomocysteinase family.</text>
</comment>
<keyword evidence="4" id="KW-0520">NAD</keyword>
<dbReference type="Pfam" id="PF05221">
    <property type="entry name" value="AdoHcyase"/>
    <property type="match status" value="1"/>
</dbReference>
<keyword evidence="3" id="KW-0554">One-carbon metabolism</keyword>
<evidence type="ECO:0000313" key="6">
    <source>
        <dbReference type="EMBL" id="VEA77137.1"/>
    </source>
</evidence>
<dbReference type="Gene3D" id="3.40.50.720">
    <property type="entry name" value="NAD(P)-binding Rossmann-like Domain"/>
    <property type="match status" value="1"/>
</dbReference>
<organism evidence="6 7">
    <name type="scientific">Salmonella enterica subsp. arizonae</name>
    <dbReference type="NCBI Taxonomy" id="59203"/>
    <lineage>
        <taxon>Bacteria</taxon>
        <taxon>Pseudomonadati</taxon>
        <taxon>Pseudomonadota</taxon>
        <taxon>Gammaproteobacteria</taxon>
        <taxon>Enterobacterales</taxon>
        <taxon>Enterobacteriaceae</taxon>
        <taxon>Salmonella</taxon>
    </lineage>
</organism>
<dbReference type="InterPro" id="IPR000043">
    <property type="entry name" value="Adenosylhomocysteinase-like"/>
</dbReference>
<reference evidence="6 7" key="1">
    <citation type="submission" date="2018-12" db="EMBL/GenBank/DDBJ databases">
        <authorList>
            <consortium name="Pathogen Informatics"/>
        </authorList>
    </citation>
    <scope>NUCLEOTIDE SEQUENCE [LARGE SCALE GENOMIC DNA]</scope>
    <source>
        <strain evidence="6 7">NCTC10047</strain>
    </source>
</reference>
<dbReference type="EC" id="3.3.1.1" evidence="6"/>
<dbReference type="Proteomes" id="UP000275676">
    <property type="component" value="Chromosome"/>
</dbReference>
<dbReference type="NCBIfam" id="NF004005">
    <property type="entry name" value="PRK05476.2-3"/>
    <property type="match status" value="1"/>
</dbReference>
<dbReference type="AlphaFoldDB" id="A0A3S5DG60"/>
<dbReference type="SMART" id="SM00996">
    <property type="entry name" value="AdoHcyase"/>
    <property type="match status" value="1"/>
</dbReference>
<evidence type="ECO:0000256" key="3">
    <source>
        <dbReference type="ARBA" id="ARBA00022563"/>
    </source>
</evidence>
<dbReference type="SMART" id="SM00997">
    <property type="entry name" value="AdoHcyase_NAD"/>
    <property type="match status" value="1"/>
</dbReference>
<evidence type="ECO:0000313" key="7">
    <source>
        <dbReference type="Proteomes" id="UP000275676"/>
    </source>
</evidence>
<dbReference type="Pfam" id="PF00670">
    <property type="entry name" value="AdoHcyase_NAD"/>
    <property type="match status" value="1"/>
</dbReference>
<dbReference type="InterPro" id="IPR036291">
    <property type="entry name" value="NAD(P)-bd_dom_sf"/>
</dbReference>
<dbReference type="PANTHER" id="PTHR23420:SF0">
    <property type="entry name" value="ADENOSYLHOMOCYSTEINASE"/>
    <property type="match status" value="1"/>
</dbReference>
<dbReference type="InterPro" id="IPR015878">
    <property type="entry name" value="Ado_hCys_hydrolase_NAD-bd"/>
</dbReference>
<protein>
    <submittedName>
        <fullName evidence="6">Adenosylhomocysteinase</fullName>
        <ecNumber evidence="6">3.3.1.1</ecNumber>
    </submittedName>
</protein>
<dbReference type="EMBL" id="LR134156">
    <property type="protein sequence ID" value="VEA77137.1"/>
    <property type="molecule type" value="Genomic_DNA"/>
</dbReference>
<comment type="cofactor">
    <cofactor evidence="1">
        <name>NAD(+)</name>
        <dbReference type="ChEBI" id="CHEBI:57540"/>
    </cofactor>
</comment>
<dbReference type="PANTHER" id="PTHR23420">
    <property type="entry name" value="ADENOSYLHOMOCYSTEINASE"/>
    <property type="match status" value="1"/>
</dbReference>
<dbReference type="GO" id="GO:0006730">
    <property type="term" value="P:one-carbon metabolic process"/>
    <property type="evidence" value="ECO:0007669"/>
    <property type="project" value="UniProtKB-KW"/>
</dbReference>
<dbReference type="GO" id="GO:0033353">
    <property type="term" value="P:S-adenosylmethionine cycle"/>
    <property type="evidence" value="ECO:0007669"/>
    <property type="project" value="TreeGrafter"/>
</dbReference>
<gene>
    <name evidence="6" type="primary">ahcY</name>
    <name evidence="6" type="ORF">NCTC10047_03045</name>
</gene>
<proteinExistence type="inferred from homology"/>
<evidence type="ECO:0000259" key="5">
    <source>
        <dbReference type="SMART" id="SM00997"/>
    </source>
</evidence>
<accession>A0A3S5DG60</accession>
<dbReference type="Gene3D" id="3.40.50.1480">
    <property type="entry name" value="Adenosylhomocysteinase-like"/>
    <property type="match status" value="1"/>
</dbReference>
<keyword evidence="6" id="KW-0378">Hydrolase</keyword>
<dbReference type="GO" id="GO:0005829">
    <property type="term" value="C:cytosol"/>
    <property type="evidence" value="ECO:0007669"/>
    <property type="project" value="TreeGrafter"/>
</dbReference>
<dbReference type="SUPFAM" id="SSF52283">
    <property type="entry name" value="Formate/glycerate dehydrogenase catalytic domain-like"/>
    <property type="match status" value="1"/>
</dbReference>
<evidence type="ECO:0000256" key="4">
    <source>
        <dbReference type="ARBA" id="ARBA00023027"/>
    </source>
</evidence>